<evidence type="ECO:0000259" key="4">
    <source>
        <dbReference type="PROSITE" id="PS50109"/>
    </source>
</evidence>
<dbReference type="Pfam" id="PF00512">
    <property type="entry name" value="HisKA"/>
    <property type="match status" value="1"/>
</dbReference>
<organism evidence="5 6">
    <name type="scientific">Caulobacter vibrioides</name>
    <name type="common">Caulobacter crescentus</name>
    <dbReference type="NCBI Taxonomy" id="155892"/>
    <lineage>
        <taxon>Bacteria</taxon>
        <taxon>Pseudomonadati</taxon>
        <taxon>Pseudomonadota</taxon>
        <taxon>Alphaproteobacteria</taxon>
        <taxon>Caulobacterales</taxon>
        <taxon>Caulobacteraceae</taxon>
        <taxon>Caulobacter</taxon>
    </lineage>
</organism>
<dbReference type="InterPro" id="IPR003661">
    <property type="entry name" value="HisK_dim/P_dom"/>
</dbReference>
<dbReference type="Proteomes" id="UP000217311">
    <property type="component" value="Chromosome"/>
</dbReference>
<dbReference type="InterPro" id="IPR004358">
    <property type="entry name" value="Sig_transdc_His_kin-like_C"/>
</dbReference>
<dbReference type="PANTHER" id="PTHR43642">
    <property type="entry name" value="HYBRID SIGNAL TRANSDUCTION HISTIDINE KINASE G"/>
    <property type="match status" value="1"/>
</dbReference>
<accession>A0A290MIV8</accession>
<dbReference type="Pfam" id="PF13191">
    <property type="entry name" value="AAA_16"/>
    <property type="match status" value="1"/>
</dbReference>
<dbReference type="InterPro" id="IPR036097">
    <property type="entry name" value="HisK_dim/P_sf"/>
</dbReference>
<dbReference type="InterPro" id="IPR053159">
    <property type="entry name" value="Hybrid_Histidine_Kinase"/>
</dbReference>
<dbReference type="GO" id="GO:0000155">
    <property type="term" value="F:phosphorelay sensor kinase activity"/>
    <property type="evidence" value="ECO:0007669"/>
    <property type="project" value="InterPro"/>
</dbReference>
<dbReference type="PANTHER" id="PTHR43642:SF1">
    <property type="entry name" value="HYBRID SIGNAL TRANSDUCTION HISTIDINE KINASE G"/>
    <property type="match status" value="1"/>
</dbReference>
<gene>
    <name evidence="5" type="ORF">CA606_06335</name>
</gene>
<protein>
    <recommendedName>
        <fullName evidence="2">histidine kinase</fullName>
        <ecNumber evidence="2">2.7.13.3</ecNumber>
    </recommendedName>
</protein>
<dbReference type="Gene3D" id="1.10.287.130">
    <property type="match status" value="1"/>
</dbReference>
<evidence type="ECO:0000256" key="2">
    <source>
        <dbReference type="ARBA" id="ARBA00012438"/>
    </source>
</evidence>
<dbReference type="SUPFAM" id="SSF52540">
    <property type="entry name" value="P-loop containing nucleoside triphosphate hydrolases"/>
    <property type="match status" value="1"/>
</dbReference>
<evidence type="ECO:0000256" key="3">
    <source>
        <dbReference type="ARBA" id="ARBA00022553"/>
    </source>
</evidence>
<reference evidence="6" key="1">
    <citation type="submission" date="2017-09" db="EMBL/GenBank/DDBJ databases">
        <title>Genome evolution observed in wild isolates of Caulobacter crescentus.</title>
        <authorList>
            <person name="Ely B."/>
            <person name="Wilson K."/>
            <person name="Scott D."/>
        </authorList>
    </citation>
    <scope>NUCLEOTIDE SEQUENCE [LARGE SCALE GENOMIC DNA]</scope>
    <source>
        <strain evidence="6">CB13b1a</strain>
    </source>
</reference>
<dbReference type="Gene3D" id="3.40.50.300">
    <property type="entry name" value="P-loop containing nucleotide triphosphate hydrolases"/>
    <property type="match status" value="1"/>
</dbReference>
<sequence>MTPHSSKRLFGRLRETAILVDAFNRVFASGRSELVLISGVPGIGKSALAHRVRALIAQEHSRFAFGKCETLQDGVTLAALVQAVRMLIADVLGEGDDTLDAVRARLLSTLGAHGRPLLDLAPEAEVLTGRPPRGRDVPPALAQARLQRCFTAMFEAFAAPGRPLILLVDDVQWADPATLDVLLALAETPPQNVLIVLTLRSSEAGANPHKDDWLARLRATPLPMTEIGLEPLSVADTVEVLAQFGREGVSRDEMTRQASALHARTQGNPFFIEQLLRSEVADSEAAEVAAIGSTLGTSRPGDVRSFMTEKLQNLQPAQRAVVAALDIAGGHAELTLLAALARRTADGLQAAVQSLVEQGLLRPVEHGYGFSHDRVQEAARLLTPVADRPAQYARAARLMLAFGSTDRPGELLRVAGLILKAVDGDTVDHLRSGTRLRFATTLRRAAELATTSGSLEQAAAYIDAADALLKPSWWKDHLGLVQAIKQVSATSLMTRGRINDAEAGLAELLAHDLDPLGQAETYRLLAILRTVQSDYDGAIGAALSGLELLGHRLERWPTEQVCRDAAERIRAMMGDRPDTAFAERPLSDNPASALSTSLLSTLIVATFSGDRLLFTHVAKIVELTLAEGISSNSAYGLAWYGVMIAHLYDRHEDGFAYVQTALELVDRHGFEGPRTATLIAMDQLSPWTQPFRYALERVHDAIAAAKAAGDLAMSCYARNHLVSDLIQMGRPLDAVEKDARQGVEFARRLGFRDIEILIQAQHDFIRRMQLGDATEPREETDTVVSASTACWLKLYDGVAAYWFGDYAHAAKALAEADALAWSLPAHIDLAYLTLFSALNAARHEDAEQALVAIRPLYAKLSLWRSRNRETFEHRLLMVEAEVARLRGEPLQALRLLDEAIAASGDFGHERALAEELAGDLCQQEGLALLAGRYYAAAQYDYAAWGAEAKTAILKAKAAASGGVARGPSDLTAILASIRAMTGEIELPRLLQLVLGAFIDHAGAATGMLVLMKDSDPMIEAIGFRSEAGLDIRLSALVPTEDRIPAAMLNRLLRANEPVLDSLADTGLGVALRKDDVLVGMVYLTSPSGEMRRHDGQALMLLADHSAAALRVAQRHSQLLADHERKSQADAALRLARTELSRTAHLAMMGGLAASIAHEVNQPLASILGSADASLRWLRREVPDIDEAVAGLAGIRAGAERAAAIIASLRSLAKQDYASMEPLTLDAVIEDVVRLTQPEVEAQAVTLTCHLAAGQTQVMGDRVQLQQIVLNLVTNALDALSAQPRDSRALIISSTVEGATLAVRVEDTGGGIPPDQIDQIFMPLFTTKSKGMGMGLAIGRSIIEAHGGTLSARRRDVGGTCFTFVLPVLA</sequence>
<feature type="domain" description="Histidine kinase" evidence="4">
    <location>
        <begin position="1154"/>
        <end position="1369"/>
    </location>
</feature>
<dbReference type="InterPro" id="IPR005467">
    <property type="entry name" value="His_kinase_dom"/>
</dbReference>
<evidence type="ECO:0000256" key="1">
    <source>
        <dbReference type="ARBA" id="ARBA00000085"/>
    </source>
</evidence>
<dbReference type="InterPro" id="IPR036890">
    <property type="entry name" value="HATPase_C_sf"/>
</dbReference>
<dbReference type="InterPro" id="IPR041664">
    <property type="entry name" value="AAA_16"/>
</dbReference>
<dbReference type="InterPro" id="IPR003594">
    <property type="entry name" value="HATPase_dom"/>
</dbReference>
<evidence type="ECO:0000313" key="5">
    <source>
        <dbReference type="EMBL" id="ATC32003.1"/>
    </source>
</evidence>
<dbReference type="EC" id="2.7.13.3" evidence="2"/>
<dbReference type="InterPro" id="IPR027417">
    <property type="entry name" value="P-loop_NTPase"/>
</dbReference>
<name>A0A290MIV8_CAUVI</name>
<dbReference type="Gene3D" id="3.30.565.10">
    <property type="entry name" value="Histidine kinase-like ATPase, C-terminal domain"/>
    <property type="match status" value="1"/>
</dbReference>
<dbReference type="PROSITE" id="PS50109">
    <property type="entry name" value="HIS_KIN"/>
    <property type="match status" value="1"/>
</dbReference>
<dbReference type="SUPFAM" id="SSF47384">
    <property type="entry name" value="Homodimeric domain of signal transducing histidine kinase"/>
    <property type="match status" value="1"/>
</dbReference>
<dbReference type="SMART" id="SM00387">
    <property type="entry name" value="HATPase_c"/>
    <property type="match status" value="1"/>
</dbReference>
<keyword evidence="3" id="KW-0597">Phosphoprotein</keyword>
<dbReference type="PRINTS" id="PR00344">
    <property type="entry name" value="BCTRLSENSOR"/>
</dbReference>
<dbReference type="SUPFAM" id="SSF55874">
    <property type="entry name" value="ATPase domain of HSP90 chaperone/DNA topoisomerase II/histidine kinase"/>
    <property type="match status" value="1"/>
</dbReference>
<dbReference type="EMBL" id="CP023315">
    <property type="protein sequence ID" value="ATC32003.1"/>
    <property type="molecule type" value="Genomic_DNA"/>
</dbReference>
<evidence type="ECO:0000313" key="6">
    <source>
        <dbReference type="Proteomes" id="UP000217311"/>
    </source>
</evidence>
<dbReference type="Pfam" id="PF02518">
    <property type="entry name" value="HATPase_c"/>
    <property type="match status" value="1"/>
</dbReference>
<dbReference type="SMART" id="SM00388">
    <property type="entry name" value="HisKA"/>
    <property type="match status" value="1"/>
</dbReference>
<comment type="catalytic activity">
    <reaction evidence="1">
        <text>ATP + protein L-histidine = ADP + protein N-phospho-L-histidine.</text>
        <dbReference type="EC" id="2.7.13.3"/>
    </reaction>
</comment>
<proteinExistence type="predicted"/>
<dbReference type="RefSeq" id="WP_096051439.1">
    <property type="nucleotide sequence ID" value="NZ_CP023315.3"/>
</dbReference>
<dbReference type="CDD" id="cd00082">
    <property type="entry name" value="HisKA"/>
    <property type="match status" value="1"/>
</dbReference>